<accession>A0A6J1LHU6</accession>
<evidence type="ECO:0000256" key="4">
    <source>
        <dbReference type="ARBA" id="ARBA00022989"/>
    </source>
</evidence>
<evidence type="ECO:0000256" key="7">
    <source>
        <dbReference type="ARBA" id="ARBA00023224"/>
    </source>
</evidence>
<dbReference type="GO" id="GO:0043025">
    <property type="term" value="C:neuronal cell body"/>
    <property type="evidence" value="ECO:0007669"/>
    <property type="project" value="TreeGrafter"/>
</dbReference>
<feature type="transmembrane region" description="Helical" evidence="8">
    <location>
        <begin position="341"/>
        <end position="361"/>
    </location>
</feature>
<dbReference type="InterPro" id="IPR013604">
    <property type="entry name" value="7TM_chemorcpt"/>
</dbReference>
<dbReference type="GO" id="GO:0005886">
    <property type="term" value="C:plasma membrane"/>
    <property type="evidence" value="ECO:0007669"/>
    <property type="project" value="UniProtKB-SubCell"/>
</dbReference>
<evidence type="ECO:0000256" key="6">
    <source>
        <dbReference type="ARBA" id="ARBA00023170"/>
    </source>
</evidence>
<proteinExistence type="inferred from homology"/>
<keyword evidence="2 8" id="KW-1003">Cell membrane</keyword>
<dbReference type="RefSeq" id="XP_023165920.2">
    <property type="nucleotide sequence ID" value="XM_023310152.2"/>
</dbReference>
<dbReference type="KEGG" id="dhe:111596091"/>
<name>A0A6J1LHU6_DROHY</name>
<dbReference type="GO" id="GO:0030424">
    <property type="term" value="C:axon"/>
    <property type="evidence" value="ECO:0007669"/>
    <property type="project" value="TreeGrafter"/>
</dbReference>
<comment type="similarity">
    <text evidence="8">Belongs to the insect chemoreceptor superfamily. Gustatory receptor (GR) family.</text>
</comment>
<dbReference type="OMA" id="FWYGDAG"/>
<dbReference type="OrthoDB" id="6366728at2759"/>
<feature type="transmembrane region" description="Helical" evidence="8">
    <location>
        <begin position="6"/>
        <end position="25"/>
    </location>
</feature>
<dbReference type="CTD" id="33453"/>
<evidence type="ECO:0000256" key="2">
    <source>
        <dbReference type="ARBA" id="ARBA00022475"/>
    </source>
</evidence>
<evidence type="ECO:0000256" key="8">
    <source>
        <dbReference type="RuleBase" id="RU363108"/>
    </source>
</evidence>
<evidence type="ECO:0000256" key="1">
    <source>
        <dbReference type="ARBA" id="ARBA00004651"/>
    </source>
</evidence>
<comment type="subcellular location">
    <subcellularLocation>
        <location evidence="1 8">Cell membrane</location>
        <topology evidence="1 8">Multi-pass membrane protein</topology>
    </subcellularLocation>
</comment>
<reference evidence="10" key="1">
    <citation type="submission" date="2025-08" db="UniProtKB">
        <authorList>
            <consortium name="RefSeq"/>
        </authorList>
    </citation>
    <scope>IDENTIFICATION</scope>
    <source>
        <strain evidence="10">15085-1641.00</strain>
        <tissue evidence="10">Whole body</tissue>
    </source>
</reference>
<protein>
    <recommendedName>
        <fullName evidence="8">Gustatory receptor</fullName>
    </recommendedName>
</protein>
<keyword evidence="6 8" id="KW-0675">Receptor</keyword>
<evidence type="ECO:0000256" key="5">
    <source>
        <dbReference type="ARBA" id="ARBA00023136"/>
    </source>
</evidence>
<organism evidence="9 10">
    <name type="scientific">Drosophila hydei</name>
    <name type="common">Fruit fly</name>
    <dbReference type="NCBI Taxonomy" id="7224"/>
    <lineage>
        <taxon>Eukaryota</taxon>
        <taxon>Metazoa</taxon>
        <taxon>Ecdysozoa</taxon>
        <taxon>Arthropoda</taxon>
        <taxon>Hexapoda</taxon>
        <taxon>Insecta</taxon>
        <taxon>Pterygota</taxon>
        <taxon>Neoptera</taxon>
        <taxon>Endopterygota</taxon>
        <taxon>Diptera</taxon>
        <taxon>Brachycera</taxon>
        <taxon>Muscomorpha</taxon>
        <taxon>Ephydroidea</taxon>
        <taxon>Drosophilidae</taxon>
        <taxon>Drosophila</taxon>
    </lineage>
</organism>
<feature type="transmembrane region" description="Helical" evidence="8">
    <location>
        <begin position="66"/>
        <end position="85"/>
    </location>
</feature>
<dbReference type="PANTHER" id="PTHR21143">
    <property type="entry name" value="INVERTEBRATE GUSTATORY RECEPTOR"/>
    <property type="match status" value="1"/>
</dbReference>
<dbReference type="GO" id="GO:0007635">
    <property type="term" value="P:chemosensory behavior"/>
    <property type="evidence" value="ECO:0007669"/>
    <property type="project" value="TreeGrafter"/>
</dbReference>
<feature type="transmembrane region" description="Helical" evidence="8">
    <location>
        <begin position="37"/>
        <end position="60"/>
    </location>
</feature>
<keyword evidence="4 8" id="KW-1133">Transmembrane helix</keyword>
<comment type="function">
    <text evidence="8">Gustatory receptor which mediates acceptance or avoidance behavior, depending on its substrates.</text>
</comment>
<keyword evidence="9" id="KW-1185">Reference proteome</keyword>
<dbReference type="GeneID" id="111596091"/>
<dbReference type="GO" id="GO:0008049">
    <property type="term" value="P:male courtship behavior"/>
    <property type="evidence" value="ECO:0007669"/>
    <property type="project" value="TreeGrafter"/>
</dbReference>
<feature type="transmembrane region" description="Helical" evidence="8">
    <location>
        <begin position="264"/>
        <end position="284"/>
    </location>
</feature>
<comment type="caution">
    <text evidence="8">Lacks conserved residue(s) required for the propagation of feature annotation.</text>
</comment>
<sequence>MIAFQALFARCLLGIYWCMGLVPLPPVSQRLRLAVALFIRLIWFAYYTWMLIIGYSYIWVDRSLSISYITGTLLHMGYALLGMLVQMQSILKQRLYVRLEDYRIRLQLQMRRLGCSHKCQRTERLFFLLVAQMSSDIVKTWANSKYNISPVHVISLPQKWQLRFHFVQLMWQIMELNQRAVELRHSLLRLAAGIDIWQPYSLPDWKYLQMLRLSYERIYECHEIFNDCYGWSMLCVQLMCGFEFVANTYWFVTEAYVSQRIYMFIYNGNTCFAIGTLMTALFWYGGASANNSRQIGCLIPKLVKPLGSKRYNDLVSEFLLQTLHQRFVVTAKDFFSLNLHLLSSMFGAVVTYLVILIQFMFAEKSSHAAARPK</sequence>
<dbReference type="GO" id="GO:0007165">
    <property type="term" value="P:signal transduction"/>
    <property type="evidence" value="ECO:0007669"/>
    <property type="project" value="UniProtKB-KW"/>
</dbReference>
<gene>
    <name evidence="10" type="primary">LOC111596091</name>
</gene>
<dbReference type="Pfam" id="PF08395">
    <property type="entry name" value="7tm_7"/>
    <property type="match status" value="1"/>
</dbReference>
<keyword evidence="3 8" id="KW-0812">Transmembrane</keyword>
<dbReference type="GO" id="GO:0030425">
    <property type="term" value="C:dendrite"/>
    <property type="evidence" value="ECO:0007669"/>
    <property type="project" value="TreeGrafter"/>
</dbReference>
<evidence type="ECO:0000256" key="3">
    <source>
        <dbReference type="ARBA" id="ARBA00022692"/>
    </source>
</evidence>
<keyword evidence="5 8" id="KW-0472">Membrane</keyword>
<dbReference type="AlphaFoldDB" id="A0A6J1LHU6"/>
<dbReference type="GO" id="GO:0050909">
    <property type="term" value="P:sensory perception of taste"/>
    <property type="evidence" value="ECO:0007669"/>
    <property type="project" value="InterPro"/>
</dbReference>
<dbReference type="PANTHER" id="PTHR21143:SF133">
    <property type="entry name" value="GUSTATORY AND PHEROMONE RECEPTOR 32A-RELATED"/>
    <property type="match status" value="1"/>
</dbReference>
<keyword evidence="7 8" id="KW-0807">Transducer</keyword>
<evidence type="ECO:0000313" key="9">
    <source>
        <dbReference type="Proteomes" id="UP000504633"/>
    </source>
</evidence>
<evidence type="ECO:0000313" key="10">
    <source>
        <dbReference type="RefSeq" id="XP_023165920.2"/>
    </source>
</evidence>
<dbReference type="Proteomes" id="UP000504633">
    <property type="component" value="Unplaced"/>
</dbReference>